<keyword evidence="1 3" id="KW-0808">Transferase</keyword>
<dbReference type="RefSeq" id="WP_085109780.1">
    <property type="nucleotide sequence ID" value="NZ_JACKSN010000064.1"/>
</dbReference>
<dbReference type="Gene3D" id="3.40.50.2000">
    <property type="entry name" value="Glycogen Phosphorylase B"/>
    <property type="match status" value="1"/>
</dbReference>
<dbReference type="EMBL" id="LQPZ01000018">
    <property type="protein sequence ID" value="ORX05532.1"/>
    <property type="molecule type" value="Genomic_DNA"/>
</dbReference>
<dbReference type="InterPro" id="IPR001296">
    <property type="entry name" value="Glyco_trans_1"/>
</dbReference>
<dbReference type="Proteomes" id="UP000193090">
    <property type="component" value="Unassembled WGS sequence"/>
</dbReference>
<gene>
    <name evidence="3" type="ORF">AWC30_08855</name>
</gene>
<comment type="caution">
    <text evidence="3">The sequence shown here is derived from an EMBL/GenBank/DDBJ whole genome shotgun (WGS) entry which is preliminary data.</text>
</comment>
<organism evidence="3 4">
    <name type="scientific">Mycolicibacillus trivialis</name>
    <dbReference type="NCBI Taxonomy" id="1798"/>
    <lineage>
        <taxon>Bacteria</taxon>
        <taxon>Bacillati</taxon>
        <taxon>Actinomycetota</taxon>
        <taxon>Actinomycetes</taxon>
        <taxon>Mycobacteriales</taxon>
        <taxon>Mycobacteriaceae</taxon>
        <taxon>Mycolicibacillus</taxon>
    </lineage>
</organism>
<dbReference type="PANTHER" id="PTHR12526">
    <property type="entry name" value="GLYCOSYLTRANSFERASE"/>
    <property type="match status" value="1"/>
</dbReference>
<dbReference type="PANTHER" id="PTHR12526:SF627">
    <property type="entry name" value="D-RHAMNOSYLTRANSFERASE WBPZ"/>
    <property type="match status" value="1"/>
</dbReference>
<sequence>MTTPDRQPPQRSILLWHIHGSWTQAFVAGRHRYLIPVTEAGDEDGRGLCGRDWPNATEVAPEALGASDVDLVILQRPGELELAQCWLGRRLGTEIPAVYVEHNTPRPYAVDSSHPMAGRSDITIVHVTDFNRLMWDNGRAPTTVIDHGIADPGPRYTGEIAAAAVTINEPVRRGRTVGTDLLVEFGRSVPIEVWGMGTEELNHPERLRPGVVGHGDRPGPALWDELARRRVYLHTARWTSLGLSLLEAMYLGMPVVAVAATMAPLVVPRDAGVVSADPAVLGRALEELVADPDHARAAGAAAREHARKQYGLDRFLHAWEHLIEAQCA</sequence>
<dbReference type="SUPFAM" id="SSF53756">
    <property type="entry name" value="UDP-Glycosyltransferase/glycogen phosphorylase"/>
    <property type="match status" value="1"/>
</dbReference>
<keyword evidence="4" id="KW-1185">Reference proteome</keyword>
<dbReference type="GO" id="GO:0016757">
    <property type="term" value="F:glycosyltransferase activity"/>
    <property type="evidence" value="ECO:0007669"/>
    <property type="project" value="InterPro"/>
</dbReference>
<feature type="domain" description="Glycosyl transferase family 1" evidence="2">
    <location>
        <begin position="214"/>
        <end position="304"/>
    </location>
</feature>
<name>A0A1X2EKP5_9MYCO</name>
<protein>
    <submittedName>
        <fullName evidence="3">Glycosyl transferase</fullName>
    </submittedName>
</protein>
<evidence type="ECO:0000313" key="4">
    <source>
        <dbReference type="Proteomes" id="UP000193090"/>
    </source>
</evidence>
<dbReference type="AlphaFoldDB" id="A0A1X2EKP5"/>
<dbReference type="STRING" id="1798.AWC30_08855"/>
<evidence type="ECO:0000313" key="3">
    <source>
        <dbReference type="EMBL" id="ORX05532.1"/>
    </source>
</evidence>
<evidence type="ECO:0000259" key="2">
    <source>
        <dbReference type="Pfam" id="PF00534"/>
    </source>
</evidence>
<evidence type="ECO:0000256" key="1">
    <source>
        <dbReference type="ARBA" id="ARBA00022679"/>
    </source>
</evidence>
<reference evidence="3 4" key="1">
    <citation type="submission" date="2016-01" db="EMBL/GenBank/DDBJ databases">
        <title>The new phylogeny of the genus Mycobacterium.</title>
        <authorList>
            <person name="Tarcisio F."/>
            <person name="Conor M."/>
            <person name="Antonella G."/>
            <person name="Elisabetta G."/>
            <person name="Giulia F.S."/>
            <person name="Sara T."/>
            <person name="Anna F."/>
            <person name="Clotilde B."/>
            <person name="Roberto B."/>
            <person name="Veronica D.S."/>
            <person name="Fabio R."/>
            <person name="Monica P."/>
            <person name="Olivier J."/>
            <person name="Enrico T."/>
            <person name="Nicola S."/>
        </authorList>
    </citation>
    <scope>NUCLEOTIDE SEQUENCE [LARGE SCALE GENOMIC DNA]</scope>
    <source>
        <strain evidence="3 4">DSM 44153</strain>
    </source>
</reference>
<accession>A0A1X2EKP5</accession>
<proteinExistence type="predicted"/>
<dbReference type="Pfam" id="PF00534">
    <property type="entry name" value="Glycos_transf_1"/>
    <property type="match status" value="1"/>
</dbReference>